<dbReference type="Gene3D" id="2.130.10.10">
    <property type="entry name" value="YVTN repeat-like/Quinoprotein amine dehydrogenase"/>
    <property type="match status" value="1"/>
</dbReference>
<sequence length="1080" mass="125562">MDDYIDNDENEEYFYEDRDEGIDELVEGKSSEKASSTIPVHSTEIEGMVRINLSELTQKIIGCEIDENVTTEYPWLFVKKEIIEDNLDLHVESSDFLPIRDKIFKYPDDTMLIGLAPSRTNSPEFYICLTESSRDTVVRQIESSRNNQENRVKNAVFREAGYWQQLSSAENMEETIIMSARPLLQSEIVVKRDFLKSRIVLADRNADEQRDSYVELVTSRQTFNNVIKRLVSHGDDTNPETCDNTAQTCSQKPLNSWFQYSTYDYKPINTEAYNEEEARAIRKLLRIHEKNMCDKVLMNTAWDIHTDECKKLVRDKKDTQTPLPVVYTEYQNYHSIEITKDKVINDLCWHPLWTGIAIATYTDHSKSEYLTEKSPSNQVLNRRLQDDNYVLIWSLNDCLKPKLILHCFREVTSISVRPLDGNIVVGGCCNGQIAIWQISGQIERVETISAITPTQAKATRTLKNLMKWMKGLEENNSIRPTAMSLLQTSQKGAITQITWLPLYTRIGQNGRFVQLKDTEIDTNEIGWQFMTSSEDGTVAFWDLRVQNDSNVTVQKNRQAIYKHEALKQWISPLKALDDVLTPTYMLMVKHPEEERRVSITTMSVYVPANEKIQIEPFSKSTDIAIRKYYKHVKREANDVMSKMIFIGTLEGDVGVITWDGFEFANSLTINREVTSWIWRNTLIHDGPVTHSVRSKYLHDVIITVGGKAFAIWREDFPKPILMKRSTVRYTTCSWGTSRPSVVIVARVDGTIEIWDLIIKSHEPCFIQSLSGKIISGIYTHELHLNPQCVAFCDYNGSLRIFLAPANLLIFEESHVKWMRSFIDREVDRIQEFDKWQSSWKEKKSQSKEKHGTQKEEEKEEETRKGEAEEKARAEMTETSGKIGLTQPQHKPGQFIEEAKNRWNSMELKRMQQIILEKKGLKADDLDERQAPVLKLRREAKLKKKRVEETLRNKNKIFHEAVNFVLPESDYKQMHYPPDKTTRKDIRATAESLWDTGKTEQDEMEALIESIEAEQTEEERADILNEYTKICNETLKSMKEHPFKDFFNWRQMINDGEHRRRSLDVQLRNTLKKRSKAPKIL</sequence>
<feature type="coiled-coil region" evidence="5">
    <location>
        <begin position="1000"/>
        <end position="1032"/>
    </location>
</feature>
<dbReference type="SMART" id="SM00320">
    <property type="entry name" value="WD40"/>
    <property type="match status" value="3"/>
</dbReference>
<dbReference type="AlphaFoldDB" id="A0A9R1TCQ8"/>
<dbReference type="SUPFAM" id="SSF50978">
    <property type="entry name" value="WD40 repeat-like"/>
    <property type="match status" value="1"/>
</dbReference>
<dbReference type="InterPro" id="IPR050687">
    <property type="entry name" value="Dynein_IC"/>
</dbReference>
<dbReference type="InterPro" id="IPR036322">
    <property type="entry name" value="WD40_repeat_dom_sf"/>
</dbReference>
<evidence type="ECO:0000256" key="4">
    <source>
        <dbReference type="ARBA" id="ARBA00022737"/>
    </source>
</evidence>
<dbReference type="KEGG" id="fas:105268664"/>
<keyword evidence="2" id="KW-0963">Cytoplasm</keyword>
<evidence type="ECO:0000256" key="2">
    <source>
        <dbReference type="ARBA" id="ARBA00022490"/>
    </source>
</evidence>
<organism evidence="7 8">
    <name type="scientific">Fopius arisanus</name>
    <dbReference type="NCBI Taxonomy" id="64838"/>
    <lineage>
        <taxon>Eukaryota</taxon>
        <taxon>Metazoa</taxon>
        <taxon>Ecdysozoa</taxon>
        <taxon>Arthropoda</taxon>
        <taxon>Hexapoda</taxon>
        <taxon>Insecta</taxon>
        <taxon>Pterygota</taxon>
        <taxon>Neoptera</taxon>
        <taxon>Endopterygota</taxon>
        <taxon>Hymenoptera</taxon>
        <taxon>Apocrita</taxon>
        <taxon>Ichneumonoidea</taxon>
        <taxon>Braconidae</taxon>
        <taxon>Opiinae</taxon>
        <taxon>Fopius</taxon>
    </lineage>
</organism>
<dbReference type="GO" id="GO:0036159">
    <property type="term" value="P:inner dynein arm assembly"/>
    <property type="evidence" value="ECO:0007669"/>
    <property type="project" value="TreeGrafter"/>
</dbReference>
<dbReference type="OrthoDB" id="6619788at2759"/>
<reference evidence="8" key="1">
    <citation type="submission" date="2025-08" db="UniProtKB">
        <authorList>
            <consortium name="RefSeq"/>
        </authorList>
    </citation>
    <scope>IDENTIFICATION</scope>
    <source>
        <strain evidence="8">USDA-PBARC FA_bdor</strain>
        <tissue evidence="8">Whole organism</tissue>
    </source>
</reference>
<keyword evidence="5" id="KW-0175">Coiled coil</keyword>
<dbReference type="PANTHER" id="PTHR12442:SF5">
    <property type="entry name" value="DYNEIN AXONEMAL INTERMEDIATE CHAIN 3"/>
    <property type="match status" value="1"/>
</dbReference>
<accession>A0A9R1TCQ8</accession>
<dbReference type="RefSeq" id="XP_011306720.1">
    <property type="nucleotide sequence ID" value="XM_011308418.1"/>
</dbReference>
<comment type="subcellular location">
    <subcellularLocation>
        <location evidence="1">Cytoplasm</location>
    </subcellularLocation>
</comment>
<keyword evidence="4" id="KW-0677">Repeat</keyword>
<dbReference type="Proteomes" id="UP000694866">
    <property type="component" value="Unplaced"/>
</dbReference>
<evidence type="ECO:0000256" key="6">
    <source>
        <dbReference type="SAM" id="MobiDB-lite"/>
    </source>
</evidence>
<keyword evidence="3" id="KW-0853">WD repeat</keyword>
<dbReference type="GO" id="GO:0045503">
    <property type="term" value="F:dynein light chain binding"/>
    <property type="evidence" value="ECO:0007669"/>
    <property type="project" value="TreeGrafter"/>
</dbReference>
<evidence type="ECO:0000256" key="1">
    <source>
        <dbReference type="ARBA" id="ARBA00004496"/>
    </source>
</evidence>
<feature type="region of interest" description="Disordered" evidence="6">
    <location>
        <begin position="840"/>
        <end position="888"/>
    </location>
</feature>
<protein>
    <submittedName>
        <fullName evidence="8">WD repeat-containing protein 63-like</fullName>
    </submittedName>
</protein>
<dbReference type="GO" id="GO:0036156">
    <property type="term" value="C:inner dynein arm"/>
    <property type="evidence" value="ECO:0007669"/>
    <property type="project" value="TreeGrafter"/>
</dbReference>
<dbReference type="InterPro" id="IPR001680">
    <property type="entry name" value="WD40_rpt"/>
</dbReference>
<feature type="compositionally biased region" description="Basic and acidic residues" evidence="6">
    <location>
        <begin position="840"/>
        <end position="875"/>
    </location>
</feature>
<name>A0A9R1TCQ8_9HYME</name>
<dbReference type="InterPro" id="IPR015943">
    <property type="entry name" value="WD40/YVTN_repeat-like_dom_sf"/>
</dbReference>
<proteinExistence type="predicted"/>
<evidence type="ECO:0000313" key="8">
    <source>
        <dbReference type="RefSeq" id="XP_011306720.1"/>
    </source>
</evidence>
<dbReference type="GeneID" id="105268664"/>
<evidence type="ECO:0000256" key="3">
    <source>
        <dbReference type="ARBA" id="ARBA00022574"/>
    </source>
</evidence>
<evidence type="ECO:0000313" key="7">
    <source>
        <dbReference type="Proteomes" id="UP000694866"/>
    </source>
</evidence>
<keyword evidence="7" id="KW-1185">Reference proteome</keyword>
<evidence type="ECO:0000256" key="5">
    <source>
        <dbReference type="SAM" id="Coils"/>
    </source>
</evidence>
<dbReference type="PANTHER" id="PTHR12442">
    <property type="entry name" value="DYNEIN INTERMEDIATE CHAIN"/>
    <property type="match status" value="1"/>
</dbReference>
<dbReference type="GO" id="GO:0045504">
    <property type="term" value="F:dynein heavy chain binding"/>
    <property type="evidence" value="ECO:0007669"/>
    <property type="project" value="TreeGrafter"/>
</dbReference>
<dbReference type="GO" id="GO:0060294">
    <property type="term" value="P:cilium movement involved in cell motility"/>
    <property type="evidence" value="ECO:0007669"/>
    <property type="project" value="TreeGrafter"/>
</dbReference>
<gene>
    <name evidence="8" type="primary">LOC105268664</name>
</gene>